<gene>
    <name evidence="1" type="ORF">GCM10022295_91640</name>
</gene>
<dbReference type="EMBL" id="BAABCE010000042">
    <property type="protein sequence ID" value="GAA3596398.1"/>
    <property type="molecule type" value="Genomic_DNA"/>
</dbReference>
<name>A0ABP6Z749_9ACTN</name>
<proteinExistence type="predicted"/>
<evidence type="ECO:0000313" key="1">
    <source>
        <dbReference type="EMBL" id="GAA3596398.1"/>
    </source>
</evidence>
<protein>
    <submittedName>
        <fullName evidence="1">Uncharacterized protein</fullName>
    </submittedName>
</protein>
<organism evidence="1 2">
    <name type="scientific">Streptomyces osmaniensis</name>
    <dbReference type="NCBI Taxonomy" id="593134"/>
    <lineage>
        <taxon>Bacteria</taxon>
        <taxon>Bacillati</taxon>
        <taxon>Actinomycetota</taxon>
        <taxon>Actinomycetes</taxon>
        <taxon>Kitasatosporales</taxon>
        <taxon>Streptomycetaceae</taxon>
        <taxon>Streptomyces</taxon>
    </lineage>
</organism>
<dbReference type="Proteomes" id="UP001500707">
    <property type="component" value="Unassembled WGS sequence"/>
</dbReference>
<reference evidence="2" key="1">
    <citation type="journal article" date="2019" name="Int. J. Syst. Evol. Microbiol.">
        <title>The Global Catalogue of Microorganisms (GCM) 10K type strain sequencing project: providing services to taxonomists for standard genome sequencing and annotation.</title>
        <authorList>
            <consortium name="The Broad Institute Genomics Platform"/>
            <consortium name="The Broad Institute Genome Sequencing Center for Infectious Disease"/>
            <person name="Wu L."/>
            <person name="Ma J."/>
        </authorList>
    </citation>
    <scope>NUCLEOTIDE SEQUENCE [LARGE SCALE GENOMIC DNA]</scope>
    <source>
        <strain evidence="2">JCM 17656</strain>
    </source>
</reference>
<comment type="caution">
    <text evidence="1">The sequence shown here is derived from an EMBL/GenBank/DDBJ whole genome shotgun (WGS) entry which is preliminary data.</text>
</comment>
<keyword evidence="2" id="KW-1185">Reference proteome</keyword>
<evidence type="ECO:0000313" key="2">
    <source>
        <dbReference type="Proteomes" id="UP001500707"/>
    </source>
</evidence>
<sequence>MPAARRQGLLVAFDANLYSAPVRKVGPRQLVEIRATKPQVTLHSTVADASGQTLLAIHGRSVEGARIVDEAQ</sequence>
<accession>A0ABP6Z749</accession>